<dbReference type="Proteomes" id="UP000003240">
    <property type="component" value="Unassembled WGS sequence"/>
</dbReference>
<evidence type="ECO:0000256" key="7">
    <source>
        <dbReference type="ARBA" id="ARBA00022630"/>
    </source>
</evidence>
<evidence type="ECO:0000256" key="4">
    <source>
        <dbReference type="ARBA" id="ARBA00004752"/>
    </source>
</evidence>
<dbReference type="GO" id="GO:0009252">
    <property type="term" value="P:peptidoglycan biosynthetic process"/>
    <property type="evidence" value="ECO:0007669"/>
    <property type="project" value="UniProtKB-UniRule"/>
</dbReference>
<keyword evidence="10 16" id="KW-0133">Cell shape</keyword>
<evidence type="ECO:0000256" key="6">
    <source>
        <dbReference type="ARBA" id="ARBA00022618"/>
    </source>
</evidence>
<dbReference type="GO" id="GO:0008360">
    <property type="term" value="P:regulation of cell shape"/>
    <property type="evidence" value="ECO:0007669"/>
    <property type="project" value="UniProtKB-KW"/>
</dbReference>
<dbReference type="NCBIfam" id="NF010480">
    <property type="entry name" value="PRK13905.1"/>
    <property type="match status" value="1"/>
</dbReference>
<evidence type="ECO:0000256" key="2">
    <source>
        <dbReference type="ARBA" id="ARBA00003921"/>
    </source>
</evidence>
<dbReference type="Gene3D" id="3.30.465.10">
    <property type="match status" value="1"/>
</dbReference>
<evidence type="ECO:0000313" key="18">
    <source>
        <dbReference type="EMBL" id="EGO61809.1"/>
    </source>
</evidence>
<dbReference type="RefSeq" id="WP_004099907.1">
    <property type="nucleotide sequence ID" value="NZ_AFGF01000280.1"/>
</dbReference>
<keyword evidence="9 16" id="KW-0521">NADP</keyword>
<dbReference type="Pfam" id="PF02873">
    <property type="entry name" value="MurB_C"/>
    <property type="match status" value="1"/>
</dbReference>
<comment type="function">
    <text evidence="2 16">Cell wall formation.</text>
</comment>
<dbReference type="SUPFAM" id="SSF56176">
    <property type="entry name" value="FAD-binding/transporter-associated domain-like"/>
    <property type="match status" value="1"/>
</dbReference>
<evidence type="ECO:0000256" key="12">
    <source>
        <dbReference type="ARBA" id="ARBA00023002"/>
    </source>
</evidence>
<dbReference type="InterPro" id="IPR006094">
    <property type="entry name" value="Oxid_FAD_bind_N"/>
</dbReference>
<evidence type="ECO:0000313" key="19">
    <source>
        <dbReference type="Proteomes" id="UP000003240"/>
    </source>
</evidence>
<dbReference type="InterPro" id="IPR016167">
    <property type="entry name" value="FAD-bd_PCMH_sub1"/>
</dbReference>
<sequence length="310" mass="33640">MQTINKEQKTKIYSQLRAVIPSERILPDEPMRRHTTFRIGGPADFLVLPANTQEVAAILPAARKMHLPVTLLGRGSNVLVSDKGIRGLVIRFGKNMSGIYHEGHTITAGAGATLGDVSRYAAKLGLTGMEFAVGIPGSIGGAVFMNAGAYGGEMSQIVNAVLAVSPEGDLKRFEHENIGFQYRHSAFYDNHYSICEVELILQPGIAEEVGKKMEEYTLMRNTKQPVEMPSAGSAFKRPPGHFAGTLIEQAGLKGYTVGGAQISPKHAGFIVNIGDATAHDVLELIQTVQNRVYEKFQVTLQPEVRLIGEQ</sequence>
<evidence type="ECO:0000256" key="15">
    <source>
        <dbReference type="ARBA" id="ARBA00048914"/>
    </source>
</evidence>
<dbReference type="STRING" id="1009370.ALO_21254"/>
<keyword evidence="6 16" id="KW-0132">Cell division</keyword>
<dbReference type="InterPro" id="IPR016169">
    <property type="entry name" value="FAD-bd_PCMH_sub2"/>
</dbReference>
<protein>
    <recommendedName>
        <fullName evidence="16">UDP-N-acetylenolpyruvoylglucosamine reductase</fullName>
        <ecNumber evidence="16">1.3.1.98</ecNumber>
    </recommendedName>
    <alternativeName>
        <fullName evidence="16">UDP-N-acetylmuramate dehydrogenase</fullName>
    </alternativeName>
</protein>
<evidence type="ECO:0000256" key="16">
    <source>
        <dbReference type="HAMAP-Rule" id="MF_00037"/>
    </source>
</evidence>
<dbReference type="PANTHER" id="PTHR21071">
    <property type="entry name" value="UDP-N-ACETYLENOLPYRUVOYLGLUCOSAMINE REDUCTASE"/>
    <property type="match status" value="1"/>
</dbReference>
<keyword evidence="5 16" id="KW-0963">Cytoplasm</keyword>
<evidence type="ECO:0000256" key="8">
    <source>
        <dbReference type="ARBA" id="ARBA00022827"/>
    </source>
</evidence>
<dbReference type="EMBL" id="AFGF01000280">
    <property type="protein sequence ID" value="EGO61809.1"/>
    <property type="molecule type" value="Genomic_DNA"/>
</dbReference>
<dbReference type="eggNOG" id="COG0812">
    <property type="taxonomic scope" value="Bacteria"/>
</dbReference>
<evidence type="ECO:0000256" key="9">
    <source>
        <dbReference type="ARBA" id="ARBA00022857"/>
    </source>
</evidence>
<evidence type="ECO:0000256" key="5">
    <source>
        <dbReference type="ARBA" id="ARBA00022490"/>
    </source>
</evidence>
<feature type="active site" description="Proton donor" evidence="16">
    <location>
        <position position="233"/>
    </location>
</feature>
<dbReference type="NCBIfam" id="TIGR00179">
    <property type="entry name" value="murB"/>
    <property type="match status" value="1"/>
</dbReference>
<feature type="active site" evidence="16">
    <location>
        <position position="303"/>
    </location>
</feature>
<dbReference type="GO" id="GO:0071555">
    <property type="term" value="P:cell wall organization"/>
    <property type="evidence" value="ECO:0007669"/>
    <property type="project" value="UniProtKB-KW"/>
</dbReference>
<gene>
    <name evidence="16" type="primary">murB</name>
    <name evidence="18" type="ORF">ALO_21254</name>
</gene>
<dbReference type="InterPro" id="IPR016166">
    <property type="entry name" value="FAD-bd_PCMH"/>
</dbReference>
<dbReference type="AlphaFoldDB" id="F7NQ50"/>
<keyword evidence="14 16" id="KW-0961">Cell wall biogenesis/degradation</keyword>
<dbReference type="InterPro" id="IPR011601">
    <property type="entry name" value="MurB_C"/>
</dbReference>
<dbReference type="GO" id="GO:0005829">
    <property type="term" value="C:cytosol"/>
    <property type="evidence" value="ECO:0007669"/>
    <property type="project" value="TreeGrafter"/>
</dbReference>
<keyword evidence="19" id="KW-1185">Reference proteome</keyword>
<evidence type="ECO:0000256" key="14">
    <source>
        <dbReference type="ARBA" id="ARBA00023316"/>
    </source>
</evidence>
<dbReference type="PROSITE" id="PS51387">
    <property type="entry name" value="FAD_PCMH"/>
    <property type="match status" value="1"/>
</dbReference>
<dbReference type="SUPFAM" id="SSF56194">
    <property type="entry name" value="Uridine diphospho-N-Acetylenolpyruvylglucosamine reductase, MurB, C-terminal domain"/>
    <property type="match status" value="1"/>
</dbReference>
<reference evidence="18 19" key="1">
    <citation type="journal article" date="2011" name="EMBO J.">
        <title>Structural diversity of bacterial flagellar motors.</title>
        <authorList>
            <person name="Chen S."/>
            <person name="Beeby M."/>
            <person name="Murphy G.E."/>
            <person name="Leadbetter J.R."/>
            <person name="Hendrixson D.R."/>
            <person name="Briegel A."/>
            <person name="Li Z."/>
            <person name="Shi J."/>
            <person name="Tocheva E.I."/>
            <person name="Muller A."/>
            <person name="Dobro M.J."/>
            <person name="Jensen G.J."/>
        </authorList>
    </citation>
    <scope>NUCLEOTIDE SEQUENCE [LARGE SCALE GENOMIC DNA]</scope>
    <source>
        <strain evidence="18 19">DSM 6540</strain>
    </source>
</reference>
<dbReference type="GO" id="GO:0071949">
    <property type="term" value="F:FAD binding"/>
    <property type="evidence" value="ECO:0007669"/>
    <property type="project" value="InterPro"/>
</dbReference>
<name>F7NQ50_9FIRM</name>
<evidence type="ECO:0000256" key="13">
    <source>
        <dbReference type="ARBA" id="ARBA00023306"/>
    </source>
</evidence>
<proteinExistence type="inferred from homology"/>
<dbReference type="PANTHER" id="PTHR21071:SF4">
    <property type="entry name" value="UDP-N-ACETYLENOLPYRUVOYLGLUCOSAMINE REDUCTASE"/>
    <property type="match status" value="1"/>
</dbReference>
<comment type="catalytic activity">
    <reaction evidence="15 16">
        <text>UDP-N-acetyl-alpha-D-muramate + NADP(+) = UDP-N-acetyl-3-O-(1-carboxyvinyl)-alpha-D-glucosamine + NADPH + H(+)</text>
        <dbReference type="Rhea" id="RHEA:12248"/>
        <dbReference type="ChEBI" id="CHEBI:15378"/>
        <dbReference type="ChEBI" id="CHEBI:57783"/>
        <dbReference type="ChEBI" id="CHEBI:58349"/>
        <dbReference type="ChEBI" id="CHEBI:68483"/>
        <dbReference type="ChEBI" id="CHEBI:70757"/>
        <dbReference type="EC" id="1.3.1.98"/>
    </reaction>
</comment>
<dbReference type="InterPro" id="IPR003170">
    <property type="entry name" value="MurB"/>
</dbReference>
<dbReference type="Pfam" id="PF01565">
    <property type="entry name" value="FAD_binding_4"/>
    <property type="match status" value="1"/>
</dbReference>
<dbReference type="HAMAP" id="MF_00037">
    <property type="entry name" value="MurB"/>
    <property type="match status" value="1"/>
</dbReference>
<dbReference type="GO" id="GO:0008762">
    <property type="term" value="F:UDP-N-acetylmuramate dehydrogenase activity"/>
    <property type="evidence" value="ECO:0007669"/>
    <property type="project" value="UniProtKB-UniRule"/>
</dbReference>
<comment type="caution">
    <text evidence="18">The sequence shown here is derived from an EMBL/GenBank/DDBJ whole genome shotgun (WGS) entry which is preliminary data.</text>
</comment>
<keyword evidence="13 16" id="KW-0131">Cell cycle</keyword>
<keyword evidence="12 16" id="KW-0560">Oxidoreductase</keyword>
<evidence type="ECO:0000259" key="17">
    <source>
        <dbReference type="PROSITE" id="PS51387"/>
    </source>
</evidence>
<accession>F7NQ50</accession>
<comment type="similarity">
    <text evidence="16">Belongs to the MurB family.</text>
</comment>
<comment type="subcellular location">
    <subcellularLocation>
        <location evidence="3 16">Cytoplasm</location>
    </subcellularLocation>
</comment>
<dbReference type="GO" id="GO:0051301">
    <property type="term" value="P:cell division"/>
    <property type="evidence" value="ECO:0007669"/>
    <property type="project" value="UniProtKB-KW"/>
</dbReference>
<feature type="active site" evidence="16">
    <location>
        <position position="183"/>
    </location>
</feature>
<comment type="cofactor">
    <cofactor evidence="1 16">
        <name>FAD</name>
        <dbReference type="ChEBI" id="CHEBI:57692"/>
    </cofactor>
</comment>
<keyword evidence="11 16" id="KW-0573">Peptidoglycan synthesis</keyword>
<organism evidence="18 19">
    <name type="scientific">Acetonema longum DSM 6540</name>
    <dbReference type="NCBI Taxonomy" id="1009370"/>
    <lineage>
        <taxon>Bacteria</taxon>
        <taxon>Bacillati</taxon>
        <taxon>Bacillota</taxon>
        <taxon>Negativicutes</taxon>
        <taxon>Acetonemataceae</taxon>
        <taxon>Acetonema</taxon>
    </lineage>
</organism>
<dbReference type="Gene3D" id="3.90.78.10">
    <property type="entry name" value="UDP-N-acetylenolpyruvoylglucosamine reductase, C-terminal domain"/>
    <property type="match status" value="1"/>
</dbReference>
<evidence type="ECO:0000256" key="1">
    <source>
        <dbReference type="ARBA" id="ARBA00001974"/>
    </source>
</evidence>
<comment type="pathway">
    <text evidence="4 16">Cell wall biogenesis; peptidoglycan biosynthesis.</text>
</comment>
<dbReference type="EC" id="1.3.1.98" evidence="16"/>
<evidence type="ECO:0000256" key="11">
    <source>
        <dbReference type="ARBA" id="ARBA00022984"/>
    </source>
</evidence>
<dbReference type="Gene3D" id="3.30.43.10">
    <property type="entry name" value="Uridine Diphospho-n-acetylenolpyruvylglucosamine Reductase, domain 2"/>
    <property type="match status" value="1"/>
</dbReference>
<evidence type="ECO:0000256" key="10">
    <source>
        <dbReference type="ARBA" id="ARBA00022960"/>
    </source>
</evidence>
<feature type="domain" description="FAD-binding PCMH-type" evidence="17">
    <location>
        <begin position="38"/>
        <end position="204"/>
    </location>
</feature>
<dbReference type="InterPro" id="IPR036635">
    <property type="entry name" value="MurB_C_sf"/>
</dbReference>
<dbReference type="InterPro" id="IPR036318">
    <property type="entry name" value="FAD-bd_PCMH-like_sf"/>
</dbReference>
<keyword evidence="8 16" id="KW-0274">FAD</keyword>
<keyword evidence="7 16" id="KW-0285">Flavoprotein</keyword>
<dbReference type="UniPathway" id="UPA00219"/>
<evidence type="ECO:0000256" key="3">
    <source>
        <dbReference type="ARBA" id="ARBA00004496"/>
    </source>
</evidence>